<dbReference type="InterPro" id="IPR041698">
    <property type="entry name" value="Methyltransf_25"/>
</dbReference>
<dbReference type="PANTHER" id="PTHR43464">
    <property type="entry name" value="METHYLTRANSFERASE"/>
    <property type="match status" value="1"/>
</dbReference>
<dbReference type="CDD" id="cd02440">
    <property type="entry name" value="AdoMet_MTases"/>
    <property type="match status" value="1"/>
</dbReference>
<gene>
    <name evidence="5" type="ORF">I2501_02135</name>
</gene>
<dbReference type="GO" id="GO:0008168">
    <property type="term" value="F:methyltransferase activity"/>
    <property type="evidence" value="ECO:0007669"/>
    <property type="project" value="UniProtKB-KW"/>
</dbReference>
<dbReference type="Proteomes" id="UP000657385">
    <property type="component" value="Unassembled WGS sequence"/>
</dbReference>
<evidence type="ECO:0000256" key="1">
    <source>
        <dbReference type="ARBA" id="ARBA00022603"/>
    </source>
</evidence>
<dbReference type="PANTHER" id="PTHR43464:SF19">
    <property type="entry name" value="UBIQUINONE BIOSYNTHESIS O-METHYLTRANSFERASE, MITOCHONDRIAL"/>
    <property type="match status" value="1"/>
</dbReference>
<keyword evidence="2" id="KW-0808">Transferase</keyword>
<evidence type="ECO:0000313" key="5">
    <source>
        <dbReference type="EMBL" id="MBF9066837.1"/>
    </source>
</evidence>
<evidence type="ECO:0000256" key="3">
    <source>
        <dbReference type="ARBA" id="ARBA00022691"/>
    </source>
</evidence>
<sequence>MPDDLFADPAMAALYDPMEGDRDDLDFYARIAEEFGARDVLDVGCGTGVLALMLADRGISVTGLDPAAASLEIARAKPGADRVRWICGDASALPPTLCVDLAVMTGNVAQAIVEPDAWDGTLARVRAALRPGGHLVFETRDPARRAWETWNRESSHRVARFPGLGRVTSWVDLLDVDGPLVTFRWTYLREDDNGRELTSLSTLRFRERDEVEADLAANGYEVREVRDAPDRPGKEFVFVARRPAGADAA</sequence>
<accession>A0A931B188</accession>
<dbReference type="InterPro" id="IPR029063">
    <property type="entry name" value="SAM-dependent_MTases_sf"/>
</dbReference>
<proteinExistence type="predicted"/>
<organism evidence="5 6">
    <name type="scientific">Streptacidiphilus fuscans</name>
    <dbReference type="NCBI Taxonomy" id="2789292"/>
    <lineage>
        <taxon>Bacteria</taxon>
        <taxon>Bacillati</taxon>
        <taxon>Actinomycetota</taxon>
        <taxon>Actinomycetes</taxon>
        <taxon>Kitasatosporales</taxon>
        <taxon>Streptomycetaceae</taxon>
        <taxon>Streptacidiphilus</taxon>
    </lineage>
</organism>
<reference evidence="5" key="1">
    <citation type="submission" date="2020-11" db="EMBL/GenBank/DDBJ databases">
        <title>Isolation and identification of active actinomycetes.</title>
        <authorList>
            <person name="Yu B."/>
        </authorList>
    </citation>
    <scope>NUCLEOTIDE SEQUENCE</scope>
    <source>
        <strain evidence="5">NEAU-YB345</strain>
    </source>
</reference>
<dbReference type="Gene3D" id="3.40.50.150">
    <property type="entry name" value="Vaccinia Virus protein VP39"/>
    <property type="match status" value="1"/>
</dbReference>
<dbReference type="AlphaFoldDB" id="A0A931B188"/>
<dbReference type="RefSeq" id="WP_196192013.1">
    <property type="nucleotide sequence ID" value="NZ_JADPRT010000001.1"/>
</dbReference>
<protein>
    <submittedName>
        <fullName evidence="5">Class I SAM-dependent methyltransferase</fullName>
    </submittedName>
</protein>
<evidence type="ECO:0000259" key="4">
    <source>
        <dbReference type="Pfam" id="PF13649"/>
    </source>
</evidence>
<comment type="caution">
    <text evidence="5">The sequence shown here is derived from an EMBL/GenBank/DDBJ whole genome shotgun (WGS) entry which is preliminary data.</text>
</comment>
<dbReference type="GO" id="GO:0032259">
    <property type="term" value="P:methylation"/>
    <property type="evidence" value="ECO:0007669"/>
    <property type="project" value="UniProtKB-KW"/>
</dbReference>
<dbReference type="Pfam" id="PF13649">
    <property type="entry name" value="Methyltransf_25"/>
    <property type="match status" value="1"/>
</dbReference>
<feature type="domain" description="Methyltransferase" evidence="4">
    <location>
        <begin position="40"/>
        <end position="133"/>
    </location>
</feature>
<keyword evidence="6" id="KW-1185">Reference proteome</keyword>
<dbReference type="SUPFAM" id="SSF53335">
    <property type="entry name" value="S-adenosyl-L-methionine-dependent methyltransferases"/>
    <property type="match status" value="1"/>
</dbReference>
<keyword evidence="1 5" id="KW-0489">Methyltransferase</keyword>
<name>A0A931B188_9ACTN</name>
<dbReference type="EMBL" id="JADPRT010000001">
    <property type="protein sequence ID" value="MBF9066837.1"/>
    <property type="molecule type" value="Genomic_DNA"/>
</dbReference>
<evidence type="ECO:0000313" key="6">
    <source>
        <dbReference type="Proteomes" id="UP000657385"/>
    </source>
</evidence>
<evidence type="ECO:0000256" key="2">
    <source>
        <dbReference type="ARBA" id="ARBA00022679"/>
    </source>
</evidence>
<keyword evidence="3" id="KW-0949">S-adenosyl-L-methionine</keyword>